<sequence length="116" mass="12935">MGEYPGYVWRPVTGGRHAFDADDRRLPRGRTTTAFCGADVDTAELHDRTETDWIREPTCAQCWRILADRPREPHWTDALLRSPPLNGNDLPRGTREGGRAAGGRADRPPTGHSGCR</sequence>
<evidence type="ECO:0000256" key="1">
    <source>
        <dbReference type="SAM" id="MobiDB-lite"/>
    </source>
</evidence>
<dbReference type="AlphaFoldDB" id="A0A929B864"/>
<dbReference type="EMBL" id="JADEYC010000018">
    <property type="protein sequence ID" value="MBE9375014.1"/>
    <property type="molecule type" value="Genomic_DNA"/>
</dbReference>
<comment type="caution">
    <text evidence="2">The sequence shown here is derived from an EMBL/GenBank/DDBJ whole genome shotgun (WGS) entry which is preliminary data.</text>
</comment>
<protein>
    <recommendedName>
        <fullName evidence="4">Zinc-finger</fullName>
    </recommendedName>
</protein>
<evidence type="ECO:0000313" key="2">
    <source>
        <dbReference type="EMBL" id="MBE9375014.1"/>
    </source>
</evidence>
<accession>A0A929B864</accession>
<dbReference type="InterPro" id="IPR031795">
    <property type="entry name" value="Zf-HC3"/>
</dbReference>
<dbReference type="Proteomes" id="UP000598360">
    <property type="component" value="Unassembled WGS sequence"/>
</dbReference>
<organism evidence="2 3">
    <name type="scientific">Saccharopolyspora montiporae</name>
    <dbReference type="NCBI Taxonomy" id="2781240"/>
    <lineage>
        <taxon>Bacteria</taxon>
        <taxon>Bacillati</taxon>
        <taxon>Actinomycetota</taxon>
        <taxon>Actinomycetes</taxon>
        <taxon>Pseudonocardiales</taxon>
        <taxon>Pseudonocardiaceae</taxon>
        <taxon>Saccharopolyspora</taxon>
    </lineage>
</organism>
<evidence type="ECO:0008006" key="4">
    <source>
        <dbReference type="Google" id="ProtNLM"/>
    </source>
</evidence>
<keyword evidence="3" id="KW-1185">Reference proteome</keyword>
<reference evidence="2" key="1">
    <citation type="submission" date="2020-10" db="EMBL/GenBank/DDBJ databases">
        <title>Diversity and distribution of actinomycetes associated with coral in the coast of Hainan.</title>
        <authorList>
            <person name="Li F."/>
        </authorList>
    </citation>
    <scope>NUCLEOTIDE SEQUENCE</scope>
    <source>
        <strain evidence="2">HNM0983</strain>
    </source>
</reference>
<gene>
    <name evidence="2" type="ORF">IQ251_11235</name>
</gene>
<dbReference type="Pfam" id="PF16827">
    <property type="entry name" value="zf-HC3"/>
    <property type="match status" value="1"/>
</dbReference>
<evidence type="ECO:0000313" key="3">
    <source>
        <dbReference type="Proteomes" id="UP000598360"/>
    </source>
</evidence>
<name>A0A929B864_9PSEU</name>
<proteinExistence type="predicted"/>
<feature type="region of interest" description="Disordered" evidence="1">
    <location>
        <begin position="75"/>
        <end position="116"/>
    </location>
</feature>
<feature type="compositionally biased region" description="Basic and acidic residues" evidence="1">
    <location>
        <begin position="92"/>
        <end position="109"/>
    </location>
</feature>